<evidence type="ECO:0000313" key="11">
    <source>
        <dbReference type="Proteomes" id="UP000231742"/>
    </source>
</evidence>
<dbReference type="GO" id="GO:0031405">
    <property type="term" value="F:lipoic acid binding"/>
    <property type="evidence" value="ECO:0007669"/>
    <property type="project" value="TreeGrafter"/>
</dbReference>
<dbReference type="InterPro" id="IPR003016">
    <property type="entry name" value="2-oxoA_DH_lipoyl-BS"/>
</dbReference>
<dbReference type="Pfam" id="PF00198">
    <property type="entry name" value="2-oxoacid_dh"/>
    <property type="match status" value="1"/>
</dbReference>
<dbReference type="Gene3D" id="3.30.559.10">
    <property type="entry name" value="Chloramphenicol acetyltransferase-like domain"/>
    <property type="match status" value="1"/>
</dbReference>
<dbReference type="Pfam" id="PF02817">
    <property type="entry name" value="E3_binding"/>
    <property type="match status" value="1"/>
</dbReference>
<dbReference type="EMBL" id="PGFH01000001">
    <property type="protein sequence ID" value="PJJ82262.1"/>
    <property type="molecule type" value="Genomic_DNA"/>
</dbReference>
<dbReference type="InterPro" id="IPR001078">
    <property type="entry name" value="2-oxoacid_DH_actylTfrase"/>
</dbReference>
<keyword evidence="3 6" id="KW-0808">Transferase</keyword>
<dbReference type="CDD" id="cd06849">
    <property type="entry name" value="lipoyl_domain"/>
    <property type="match status" value="1"/>
</dbReference>
<evidence type="ECO:0000256" key="5">
    <source>
        <dbReference type="ARBA" id="ARBA00023315"/>
    </source>
</evidence>
<feature type="compositionally biased region" description="Low complexity" evidence="7">
    <location>
        <begin position="93"/>
        <end position="194"/>
    </location>
</feature>
<dbReference type="InterPro" id="IPR050743">
    <property type="entry name" value="2-oxoacid_DH_E2_comp"/>
</dbReference>
<feature type="region of interest" description="Disordered" evidence="7">
    <location>
        <begin position="243"/>
        <end position="262"/>
    </location>
</feature>
<dbReference type="SUPFAM" id="SSF47005">
    <property type="entry name" value="Peripheral subunit-binding domain of 2-oxo acid dehydrogenase complex"/>
    <property type="match status" value="1"/>
</dbReference>
<comment type="caution">
    <text evidence="10">The sequence shown here is derived from an EMBL/GenBank/DDBJ whole genome shotgun (WGS) entry which is preliminary data.</text>
</comment>
<comment type="cofactor">
    <cofactor evidence="1 6">
        <name>(R)-lipoate</name>
        <dbReference type="ChEBI" id="CHEBI:83088"/>
    </cofactor>
</comment>
<dbReference type="AlphaFoldDB" id="A0A2M9D9C5"/>
<dbReference type="GO" id="GO:0005737">
    <property type="term" value="C:cytoplasm"/>
    <property type="evidence" value="ECO:0007669"/>
    <property type="project" value="TreeGrafter"/>
</dbReference>
<dbReference type="Pfam" id="PF00364">
    <property type="entry name" value="Biotin_lipoyl"/>
    <property type="match status" value="1"/>
</dbReference>
<evidence type="ECO:0000256" key="1">
    <source>
        <dbReference type="ARBA" id="ARBA00001938"/>
    </source>
</evidence>
<dbReference type="SUPFAM" id="SSF51230">
    <property type="entry name" value="Single hybrid motif"/>
    <property type="match status" value="1"/>
</dbReference>
<organism evidence="10 11">
    <name type="scientific">Salinibacterium amurskyense</name>
    <dbReference type="NCBI Taxonomy" id="205941"/>
    <lineage>
        <taxon>Bacteria</taxon>
        <taxon>Bacillati</taxon>
        <taxon>Actinomycetota</taxon>
        <taxon>Actinomycetes</taxon>
        <taxon>Micrococcales</taxon>
        <taxon>Microbacteriaceae</taxon>
        <taxon>Salinibacterium</taxon>
    </lineage>
</organism>
<dbReference type="InterPro" id="IPR000089">
    <property type="entry name" value="Biotin_lipoyl"/>
</dbReference>
<evidence type="ECO:0000256" key="3">
    <source>
        <dbReference type="ARBA" id="ARBA00022679"/>
    </source>
</evidence>
<feature type="domain" description="Peripheral subunit-binding (PSBD)" evidence="9">
    <location>
        <begin position="207"/>
        <end position="244"/>
    </location>
</feature>
<sequence>MSESVNLPALGESVTEGTVTRWLKQVGERVEVDEPLLEVSTDKVDTEIPSPVAGVIEEILVAEDETVEVGTALVKIGDGSGGGDAPAEEAPAEEAAPAAEAAPAEEAAPATEAPAEQAAPAAEAPAAEAPAAEAPAAEAAPAAESAAPAATEQAPAVAPEAPAEDATPAAEEAPAAAPEAEAPAAPAEETAPAATDSDDSDDSQAGYLTPLVRKLANERGVDLSTITGTGVGGRIRKQDVLAASEQATSSAPEAAAPAAASAPLEVSPLRGTTVPMSRLRKVIAERAVLSMQSSAQLTSVVEVDVTAVANFRNKVKDDFLAKTGTKLSFLPFFALAAAEALTAHPIINATIEDNSIVYPAQENISIAVDTERGLLTPVIRDAASLDIAGLAGEIADLAARTRDNKLTPDELSGGTFTLTNTGSRGALFDTPVVFLPQSAILGTGIVTKKPVVISDANGDSIAIRSMVYLALSYDHRIVDGADAAGFLVDMKKRLEGGDFADKLGI</sequence>
<dbReference type="EC" id="2.3.1.-" evidence="6"/>
<feature type="region of interest" description="Disordered" evidence="7">
    <location>
        <begin position="78"/>
        <end position="205"/>
    </location>
</feature>
<proteinExistence type="inferred from homology"/>
<dbReference type="InterPro" id="IPR023213">
    <property type="entry name" value="CAT-like_dom_sf"/>
</dbReference>
<reference evidence="10 11" key="1">
    <citation type="submission" date="2017-11" db="EMBL/GenBank/DDBJ databases">
        <title>Genomic Encyclopedia of Archaeal and Bacterial Type Strains, Phase II (KMG-II): From Individual Species to Whole Genera.</title>
        <authorList>
            <person name="Goeker M."/>
        </authorList>
    </citation>
    <scope>NUCLEOTIDE SEQUENCE [LARGE SCALE GENOMIC DNA]</scope>
    <source>
        <strain evidence="10 11">DSM 16400</strain>
    </source>
</reference>
<dbReference type="InterPro" id="IPR014276">
    <property type="entry name" value="2-oxoglutarate_DH_E2"/>
</dbReference>
<keyword evidence="5 6" id="KW-0012">Acyltransferase</keyword>
<keyword evidence="4 6" id="KW-0450">Lipoyl</keyword>
<evidence type="ECO:0000256" key="7">
    <source>
        <dbReference type="SAM" id="MobiDB-lite"/>
    </source>
</evidence>
<gene>
    <name evidence="10" type="ORF">CLV85_1457</name>
</gene>
<dbReference type="Gene3D" id="4.10.320.10">
    <property type="entry name" value="E3-binding domain"/>
    <property type="match status" value="1"/>
</dbReference>
<evidence type="ECO:0000256" key="4">
    <source>
        <dbReference type="ARBA" id="ARBA00022823"/>
    </source>
</evidence>
<dbReference type="PROSITE" id="PS51826">
    <property type="entry name" value="PSBD"/>
    <property type="match status" value="1"/>
</dbReference>
<dbReference type="RefSeq" id="WP_100388872.1">
    <property type="nucleotide sequence ID" value="NZ_BMZU01000001.1"/>
</dbReference>
<dbReference type="PANTHER" id="PTHR43178">
    <property type="entry name" value="DIHYDROLIPOAMIDE ACETYLTRANSFERASE COMPONENT OF PYRUVATE DEHYDROGENASE COMPLEX"/>
    <property type="match status" value="1"/>
</dbReference>
<dbReference type="InterPro" id="IPR036625">
    <property type="entry name" value="E3-bd_dom_sf"/>
</dbReference>
<dbReference type="InterPro" id="IPR004167">
    <property type="entry name" value="PSBD"/>
</dbReference>
<evidence type="ECO:0000259" key="8">
    <source>
        <dbReference type="PROSITE" id="PS50968"/>
    </source>
</evidence>
<dbReference type="GO" id="GO:0016407">
    <property type="term" value="F:acetyltransferase activity"/>
    <property type="evidence" value="ECO:0007669"/>
    <property type="project" value="TreeGrafter"/>
</dbReference>
<dbReference type="PROSITE" id="PS50968">
    <property type="entry name" value="BIOTINYL_LIPOYL"/>
    <property type="match status" value="1"/>
</dbReference>
<dbReference type="PANTHER" id="PTHR43178:SF5">
    <property type="entry name" value="LIPOAMIDE ACYLTRANSFERASE COMPONENT OF BRANCHED-CHAIN ALPHA-KETO ACID DEHYDROGENASE COMPLEX, MITOCHONDRIAL"/>
    <property type="match status" value="1"/>
</dbReference>
<accession>A0A2M9D9C5</accession>
<keyword evidence="11" id="KW-1185">Reference proteome</keyword>
<dbReference type="InterPro" id="IPR011053">
    <property type="entry name" value="Single_hybrid_motif"/>
</dbReference>
<dbReference type="OrthoDB" id="9805770at2"/>
<dbReference type="PROSITE" id="PS00189">
    <property type="entry name" value="LIPOYL"/>
    <property type="match status" value="1"/>
</dbReference>
<dbReference type="SUPFAM" id="SSF52777">
    <property type="entry name" value="CoA-dependent acyltransferases"/>
    <property type="match status" value="1"/>
</dbReference>
<dbReference type="Gene3D" id="2.40.50.100">
    <property type="match status" value="1"/>
</dbReference>
<evidence type="ECO:0000256" key="2">
    <source>
        <dbReference type="ARBA" id="ARBA00007317"/>
    </source>
</evidence>
<evidence type="ECO:0000259" key="9">
    <source>
        <dbReference type="PROSITE" id="PS51826"/>
    </source>
</evidence>
<dbReference type="NCBIfam" id="TIGR02927">
    <property type="entry name" value="SucB_Actino"/>
    <property type="match status" value="1"/>
</dbReference>
<comment type="similarity">
    <text evidence="2 6">Belongs to the 2-oxoacid dehydrogenase family.</text>
</comment>
<feature type="domain" description="Lipoyl-binding" evidence="8">
    <location>
        <begin position="2"/>
        <end position="77"/>
    </location>
</feature>
<evidence type="ECO:0000256" key="6">
    <source>
        <dbReference type="RuleBase" id="RU003423"/>
    </source>
</evidence>
<evidence type="ECO:0000313" key="10">
    <source>
        <dbReference type="EMBL" id="PJJ82262.1"/>
    </source>
</evidence>
<name>A0A2M9D9C5_9MICO</name>
<dbReference type="Proteomes" id="UP000231742">
    <property type="component" value="Unassembled WGS sequence"/>
</dbReference>
<protein>
    <recommendedName>
        <fullName evidence="6">Dihydrolipoamide acetyltransferase component of pyruvate dehydrogenase complex</fullName>
        <ecNumber evidence="6">2.3.1.-</ecNumber>
    </recommendedName>
</protein>